<keyword evidence="5 9" id="KW-0378">Hydrolase</keyword>
<organism evidence="12 13">
    <name type="scientific">Artemia franciscana</name>
    <name type="common">Brine shrimp</name>
    <name type="synonym">Artemia sanfranciscana</name>
    <dbReference type="NCBI Taxonomy" id="6661"/>
    <lineage>
        <taxon>Eukaryota</taxon>
        <taxon>Metazoa</taxon>
        <taxon>Ecdysozoa</taxon>
        <taxon>Arthropoda</taxon>
        <taxon>Crustacea</taxon>
        <taxon>Branchiopoda</taxon>
        <taxon>Anostraca</taxon>
        <taxon>Artemiidae</taxon>
        <taxon>Artemia</taxon>
    </lineage>
</organism>
<proteinExistence type="predicted"/>
<evidence type="ECO:0000256" key="6">
    <source>
        <dbReference type="ARBA" id="ARBA00022825"/>
    </source>
</evidence>
<dbReference type="InterPro" id="IPR009003">
    <property type="entry name" value="Peptidase_S1_PA"/>
</dbReference>
<dbReference type="SUPFAM" id="SSF50494">
    <property type="entry name" value="Trypsin-like serine proteases"/>
    <property type="match status" value="1"/>
</dbReference>
<accession>A0AA88KYQ1</accession>
<evidence type="ECO:0000256" key="3">
    <source>
        <dbReference type="ARBA" id="ARBA00022670"/>
    </source>
</evidence>
<dbReference type="PROSITE" id="PS50240">
    <property type="entry name" value="TRYPSIN_DOM"/>
    <property type="match status" value="1"/>
</dbReference>
<dbReference type="PANTHER" id="PTHR24252:SF7">
    <property type="entry name" value="HYALIN"/>
    <property type="match status" value="1"/>
</dbReference>
<dbReference type="PROSITE" id="PS00134">
    <property type="entry name" value="TRYPSIN_HIS"/>
    <property type="match status" value="1"/>
</dbReference>
<dbReference type="GO" id="GO:0006508">
    <property type="term" value="P:proteolysis"/>
    <property type="evidence" value="ECO:0007669"/>
    <property type="project" value="UniProtKB-KW"/>
</dbReference>
<dbReference type="InterPro" id="IPR001254">
    <property type="entry name" value="Trypsin_dom"/>
</dbReference>
<dbReference type="InterPro" id="IPR043504">
    <property type="entry name" value="Peptidase_S1_PA_chymotrypsin"/>
</dbReference>
<sequence length="318" mass="34836">MKLFLALLLTVLVASAIATPQWRKYRPRDMSKIKFRTPKVPAHTIKLLNKQEPVAFEVKEQIAKKSFKSVCGQKKIVESKVVGGEEAIPHEFPWQVGLFLDGRSFCGGSLISDQWVLTAAHCTEDITFVDVVLGGHMIRDETEEGRMEITATEYILHPGWNSFTLRDDISLIKLPEPITFTDTYSPVCLPRYSDVDTTFEGVMVTASGWGKDSDNAFGISPVLRKVTVPVLGNQPCDDVYGIITDGHICLETTGGMGVCNGDSGGPLNHERDDGCVETLGVTSFVASAGCESGLPHGYTRNTFYLDWISENTGIAIDA</sequence>
<dbReference type="SMART" id="SM00020">
    <property type="entry name" value="Tryp_SPc"/>
    <property type="match status" value="1"/>
</dbReference>
<feature type="chain" id="PRO_5041702091" description="Peptidase S1 domain-containing protein" evidence="10">
    <location>
        <begin position="19"/>
        <end position="318"/>
    </location>
</feature>
<dbReference type="PROSITE" id="PS00135">
    <property type="entry name" value="TRYPSIN_SER"/>
    <property type="match status" value="1"/>
</dbReference>
<evidence type="ECO:0000256" key="10">
    <source>
        <dbReference type="SAM" id="SignalP"/>
    </source>
</evidence>
<dbReference type="InterPro" id="IPR033116">
    <property type="entry name" value="TRYPSIN_SER"/>
</dbReference>
<name>A0AA88KYQ1_ARTSF</name>
<feature type="signal peptide" evidence="10">
    <location>
        <begin position="1"/>
        <end position="18"/>
    </location>
</feature>
<dbReference type="Proteomes" id="UP001187531">
    <property type="component" value="Unassembled WGS sequence"/>
</dbReference>
<dbReference type="InterPro" id="IPR001314">
    <property type="entry name" value="Peptidase_S1A"/>
</dbReference>
<comment type="subcellular location">
    <subcellularLocation>
        <location evidence="1">Secreted</location>
    </subcellularLocation>
</comment>
<keyword evidence="8" id="KW-1015">Disulfide bond</keyword>
<evidence type="ECO:0000256" key="8">
    <source>
        <dbReference type="ARBA" id="ARBA00023157"/>
    </source>
</evidence>
<dbReference type="CDD" id="cd00190">
    <property type="entry name" value="Tryp_SPc"/>
    <property type="match status" value="1"/>
</dbReference>
<protein>
    <recommendedName>
        <fullName evidence="11">Peptidase S1 domain-containing protein</fullName>
    </recommendedName>
</protein>
<dbReference type="Pfam" id="PF00089">
    <property type="entry name" value="Trypsin"/>
    <property type="match status" value="1"/>
</dbReference>
<dbReference type="PRINTS" id="PR00722">
    <property type="entry name" value="CHYMOTRYPSIN"/>
</dbReference>
<keyword evidence="7" id="KW-0865">Zymogen</keyword>
<evidence type="ECO:0000256" key="5">
    <source>
        <dbReference type="ARBA" id="ARBA00022801"/>
    </source>
</evidence>
<keyword evidence="6 9" id="KW-0720">Serine protease</keyword>
<dbReference type="FunFam" id="2.40.10.10:FF:000146">
    <property type="entry name" value="Serine protease 53"/>
    <property type="match status" value="1"/>
</dbReference>
<keyword evidence="2" id="KW-0964">Secreted</keyword>
<evidence type="ECO:0000256" key="2">
    <source>
        <dbReference type="ARBA" id="ARBA00022525"/>
    </source>
</evidence>
<keyword evidence="13" id="KW-1185">Reference proteome</keyword>
<dbReference type="PANTHER" id="PTHR24252">
    <property type="entry name" value="ACROSIN-RELATED"/>
    <property type="match status" value="1"/>
</dbReference>
<reference evidence="12" key="1">
    <citation type="submission" date="2023-07" db="EMBL/GenBank/DDBJ databases">
        <title>Chromosome-level genome assembly of Artemia franciscana.</title>
        <authorList>
            <person name="Jo E."/>
        </authorList>
    </citation>
    <scope>NUCLEOTIDE SEQUENCE</scope>
    <source>
        <tissue evidence="12">Whole body</tissue>
    </source>
</reference>
<evidence type="ECO:0000259" key="11">
    <source>
        <dbReference type="PROSITE" id="PS50240"/>
    </source>
</evidence>
<evidence type="ECO:0000256" key="9">
    <source>
        <dbReference type="RuleBase" id="RU363034"/>
    </source>
</evidence>
<dbReference type="EMBL" id="JAVRJZ010000015">
    <property type="protein sequence ID" value="KAK2712528.1"/>
    <property type="molecule type" value="Genomic_DNA"/>
</dbReference>
<keyword evidence="3 9" id="KW-0645">Protease</keyword>
<keyword evidence="4 10" id="KW-0732">Signal</keyword>
<dbReference type="Gene3D" id="2.40.10.10">
    <property type="entry name" value="Trypsin-like serine proteases"/>
    <property type="match status" value="2"/>
</dbReference>
<evidence type="ECO:0000256" key="4">
    <source>
        <dbReference type="ARBA" id="ARBA00022729"/>
    </source>
</evidence>
<dbReference type="GO" id="GO:0005576">
    <property type="term" value="C:extracellular region"/>
    <property type="evidence" value="ECO:0007669"/>
    <property type="project" value="UniProtKB-SubCell"/>
</dbReference>
<gene>
    <name evidence="12" type="ORF">QYM36_011276</name>
</gene>
<evidence type="ECO:0000313" key="13">
    <source>
        <dbReference type="Proteomes" id="UP001187531"/>
    </source>
</evidence>
<evidence type="ECO:0000313" key="12">
    <source>
        <dbReference type="EMBL" id="KAK2712528.1"/>
    </source>
</evidence>
<evidence type="ECO:0000256" key="7">
    <source>
        <dbReference type="ARBA" id="ARBA00023145"/>
    </source>
</evidence>
<comment type="caution">
    <text evidence="12">The sequence shown here is derived from an EMBL/GenBank/DDBJ whole genome shotgun (WGS) entry which is preliminary data.</text>
</comment>
<dbReference type="InterPro" id="IPR018114">
    <property type="entry name" value="TRYPSIN_HIS"/>
</dbReference>
<dbReference type="AlphaFoldDB" id="A0AA88KYQ1"/>
<feature type="domain" description="Peptidase S1" evidence="11">
    <location>
        <begin position="81"/>
        <end position="313"/>
    </location>
</feature>
<dbReference type="GO" id="GO:0004252">
    <property type="term" value="F:serine-type endopeptidase activity"/>
    <property type="evidence" value="ECO:0007669"/>
    <property type="project" value="InterPro"/>
</dbReference>
<evidence type="ECO:0000256" key="1">
    <source>
        <dbReference type="ARBA" id="ARBA00004613"/>
    </source>
</evidence>